<sequence length="250" mass="28754">MLIYIKKKPALLLLSCLFILGFSIGAYRLTLHPNMENWKQKKIIITEAITDQKILALTFDDGPHPANTPLVLDLLQKHQSQATFFVLGQYAEKYPEIIKRMAKEGHEIGNHSFSHPDFNRESRFSIQEEIKKTNQIVYNLTGTKPRFFRPPGGYLSYEMVDLVVEEKMIIGYWSYIQDPKDWQGKKAEDIAHYIIKHARPGQIIILHDGGPNGKETALSLDIFIPELKQQGYRFVTLTQLVNAEKSNKNL</sequence>
<dbReference type="GO" id="GO:0046872">
    <property type="term" value="F:metal ion binding"/>
    <property type="evidence" value="ECO:0007669"/>
    <property type="project" value="UniProtKB-KW"/>
</dbReference>
<keyword evidence="2" id="KW-0378">Hydrolase</keyword>
<dbReference type="Proteomes" id="UP000242329">
    <property type="component" value="Unassembled WGS sequence"/>
</dbReference>
<dbReference type="Pfam" id="PF01522">
    <property type="entry name" value="Polysacc_deac_1"/>
    <property type="match status" value="1"/>
</dbReference>
<dbReference type="AlphaFoldDB" id="A0A1M5K576"/>
<dbReference type="PANTHER" id="PTHR10587">
    <property type="entry name" value="GLYCOSYL TRANSFERASE-RELATED"/>
    <property type="match status" value="1"/>
</dbReference>
<feature type="domain" description="NodB homology" evidence="3">
    <location>
        <begin position="53"/>
        <end position="235"/>
    </location>
</feature>
<gene>
    <name evidence="4" type="ORF">SAMN02745221_00277</name>
</gene>
<proteinExistence type="predicted"/>
<dbReference type="PANTHER" id="PTHR10587:SF133">
    <property type="entry name" value="CHITIN DEACETYLASE 1-RELATED"/>
    <property type="match status" value="1"/>
</dbReference>
<dbReference type="GO" id="GO:0016020">
    <property type="term" value="C:membrane"/>
    <property type="evidence" value="ECO:0007669"/>
    <property type="project" value="TreeGrafter"/>
</dbReference>
<evidence type="ECO:0000313" key="5">
    <source>
        <dbReference type="Proteomes" id="UP000242329"/>
    </source>
</evidence>
<dbReference type="SUPFAM" id="SSF88713">
    <property type="entry name" value="Glycoside hydrolase/deacetylase"/>
    <property type="match status" value="1"/>
</dbReference>
<dbReference type="InterPro" id="IPR002509">
    <property type="entry name" value="NODB_dom"/>
</dbReference>
<organism evidence="4 5">
    <name type="scientific">Thermosyntropha lipolytica DSM 11003</name>
    <dbReference type="NCBI Taxonomy" id="1123382"/>
    <lineage>
        <taxon>Bacteria</taxon>
        <taxon>Bacillati</taxon>
        <taxon>Bacillota</taxon>
        <taxon>Clostridia</taxon>
        <taxon>Eubacteriales</taxon>
        <taxon>Syntrophomonadaceae</taxon>
        <taxon>Thermosyntropha</taxon>
    </lineage>
</organism>
<dbReference type="GO" id="GO:0005975">
    <property type="term" value="P:carbohydrate metabolic process"/>
    <property type="evidence" value="ECO:0007669"/>
    <property type="project" value="InterPro"/>
</dbReference>
<evidence type="ECO:0000259" key="3">
    <source>
        <dbReference type="PROSITE" id="PS51677"/>
    </source>
</evidence>
<evidence type="ECO:0000256" key="1">
    <source>
        <dbReference type="ARBA" id="ARBA00022723"/>
    </source>
</evidence>
<evidence type="ECO:0000313" key="4">
    <source>
        <dbReference type="EMBL" id="SHG47393.1"/>
    </source>
</evidence>
<dbReference type="Gene3D" id="3.20.20.370">
    <property type="entry name" value="Glycoside hydrolase/deacetylase"/>
    <property type="match status" value="1"/>
</dbReference>
<dbReference type="InterPro" id="IPR011330">
    <property type="entry name" value="Glyco_hydro/deAcase_b/a-brl"/>
</dbReference>
<dbReference type="InterPro" id="IPR050248">
    <property type="entry name" value="Polysacc_deacetylase_ArnD"/>
</dbReference>
<dbReference type="GO" id="GO:0016810">
    <property type="term" value="F:hydrolase activity, acting on carbon-nitrogen (but not peptide) bonds"/>
    <property type="evidence" value="ECO:0007669"/>
    <property type="project" value="InterPro"/>
</dbReference>
<keyword evidence="1" id="KW-0479">Metal-binding</keyword>
<accession>A0A1M5K576</accession>
<reference evidence="5" key="1">
    <citation type="submission" date="2016-11" db="EMBL/GenBank/DDBJ databases">
        <authorList>
            <person name="Varghese N."/>
            <person name="Submissions S."/>
        </authorList>
    </citation>
    <scope>NUCLEOTIDE SEQUENCE [LARGE SCALE GENOMIC DNA]</scope>
    <source>
        <strain evidence="5">DSM 11003</strain>
    </source>
</reference>
<keyword evidence="5" id="KW-1185">Reference proteome</keyword>
<protein>
    <submittedName>
        <fullName evidence="4">Peptidoglycan/xylan/chitin deacetylase, PgdA/CDA1 family</fullName>
    </submittedName>
</protein>
<dbReference type="PROSITE" id="PS51677">
    <property type="entry name" value="NODB"/>
    <property type="match status" value="1"/>
</dbReference>
<dbReference type="OrthoDB" id="258610at2"/>
<dbReference type="STRING" id="1123382.SAMN02745221_00277"/>
<dbReference type="CDD" id="cd10959">
    <property type="entry name" value="CE4_NodB_like_3"/>
    <property type="match status" value="1"/>
</dbReference>
<dbReference type="RefSeq" id="WP_073089190.1">
    <property type="nucleotide sequence ID" value="NZ_FQWY01000004.1"/>
</dbReference>
<dbReference type="EMBL" id="FQWY01000004">
    <property type="protein sequence ID" value="SHG47393.1"/>
    <property type="molecule type" value="Genomic_DNA"/>
</dbReference>
<name>A0A1M5K576_9FIRM</name>
<evidence type="ECO:0000256" key="2">
    <source>
        <dbReference type="ARBA" id="ARBA00022801"/>
    </source>
</evidence>